<dbReference type="SUPFAM" id="SSF52047">
    <property type="entry name" value="RNI-like"/>
    <property type="match status" value="1"/>
</dbReference>
<dbReference type="Proteomes" id="UP000799441">
    <property type="component" value="Unassembled WGS sequence"/>
</dbReference>
<evidence type="ECO:0000313" key="4">
    <source>
        <dbReference type="Proteomes" id="UP000799441"/>
    </source>
</evidence>
<organism evidence="3 4">
    <name type="scientific">Polychaeton citri CBS 116435</name>
    <dbReference type="NCBI Taxonomy" id="1314669"/>
    <lineage>
        <taxon>Eukaryota</taxon>
        <taxon>Fungi</taxon>
        <taxon>Dikarya</taxon>
        <taxon>Ascomycota</taxon>
        <taxon>Pezizomycotina</taxon>
        <taxon>Dothideomycetes</taxon>
        <taxon>Dothideomycetidae</taxon>
        <taxon>Capnodiales</taxon>
        <taxon>Capnodiaceae</taxon>
        <taxon>Polychaeton</taxon>
    </lineage>
</organism>
<name>A0A9P4QHT6_9PEZI</name>
<keyword evidence="4" id="KW-1185">Reference proteome</keyword>
<dbReference type="InterPro" id="IPR001810">
    <property type="entry name" value="F-box_dom"/>
</dbReference>
<feature type="compositionally biased region" description="Acidic residues" evidence="1">
    <location>
        <begin position="505"/>
        <end position="536"/>
    </location>
</feature>
<feature type="domain" description="F-box" evidence="2">
    <location>
        <begin position="2"/>
        <end position="48"/>
    </location>
</feature>
<dbReference type="InterPro" id="IPR032675">
    <property type="entry name" value="LRR_dom_sf"/>
</dbReference>
<dbReference type="AlphaFoldDB" id="A0A9P4QHT6"/>
<dbReference type="PROSITE" id="PS50181">
    <property type="entry name" value="FBOX"/>
    <property type="match status" value="1"/>
</dbReference>
<evidence type="ECO:0000256" key="1">
    <source>
        <dbReference type="SAM" id="MobiDB-lite"/>
    </source>
</evidence>
<protein>
    <recommendedName>
        <fullName evidence="2">F-box domain-containing protein</fullName>
    </recommendedName>
</protein>
<dbReference type="Gene3D" id="3.80.10.10">
    <property type="entry name" value="Ribonuclease Inhibitor"/>
    <property type="match status" value="1"/>
</dbReference>
<proteinExistence type="predicted"/>
<evidence type="ECO:0000259" key="2">
    <source>
        <dbReference type="PROSITE" id="PS50181"/>
    </source>
</evidence>
<dbReference type="EMBL" id="MU003768">
    <property type="protein sequence ID" value="KAF2725141.1"/>
    <property type="molecule type" value="Genomic_DNA"/>
</dbReference>
<reference evidence="3" key="1">
    <citation type="journal article" date="2020" name="Stud. Mycol.">
        <title>101 Dothideomycetes genomes: a test case for predicting lifestyles and emergence of pathogens.</title>
        <authorList>
            <person name="Haridas S."/>
            <person name="Albert R."/>
            <person name="Binder M."/>
            <person name="Bloem J."/>
            <person name="Labutti K."/>
            <person name="Salamov A."/>
            <person name="Andreopoulos B."/>
            <person name="Baker S."/>
            <person name="Barry K."/>
            <person name="Bills G."/>
            <person name="Bluhm B."/>
            <person name="Cannon C."/>
            <person name="Castanera R."/>
            <person name="Culley D."/>
            <person name="Daum C."/>
            <person name="Ezra D."/>
            <person name="Gonzalez J."/>
            <person name="Henrissat B."/>
            <person name="Kuo A."/>
            <person name="Liang C."/>
            <person name="Lipzen A."/>
            <person name="Lutzoni F."/>
            <person name="Magnuson J."/>
            <person name="Mondo S."/>
            <person name="Nolan M."/>
            <person name="Ohm R."/>
            <person name="Pangilinan J."/>
            <person name="Park H.-J."/>
            <person name="Ramirez L."/>
            <person name="Alfaro M."/>
            <person name="Sun H."/>
            <person name="Tritt A."/>
            <person name="Yoshinaga Y."/>
            <person name="Zwiers L.-H."/>
            <person name="Turgeon B."/>
            <person name="Goodwin S."/>
            <person name="Spatafora J."/>
            <person name="Crous P."/>
            <person name="Grigoriev I."/>
        </authorList>
    </citation>
    <scope>NUCLEOTIDE SEQUENCE</scope>
    <source>
        <strain evidence="3">CBS 116435</strain>
    </source>
</reference>
<feature type="compositionally biased region" description="Acidic residues" evidence="1">
    <location>
        <begin position="482"/>
        <end position="497"/>
    </location>
</feature>
<sequence>MAFRILDLPNELIVSVTSHLDKSLDLQNLALTCKRLQTLTEPSLYNNIFFRSDSQLTRLIDSIATRQHRARSIRGIECRCLPKRWNSDIGFERLPSLLAHAVNTKDFVFESPHCNDSKFEGHQKHARMQRAIFESMSSTSSQNISQPSLQHLQRLTIHMNGPGSPYWTLDGNSNAIVTHPTLQELTVSCVNITVNCTANIKDNFVPTSLKKLVLDECNITPDGLLNLLTLPKALSHLHLGENFYNSSQFPDHIDTSFNNLFRRYPQLTMQALNQQSASLESLTYVTHKGYDSQYEALNHPQPPESAFSNFGQLQDVRLIGDCRNFERAICKNNPPPALARLHCCGEPELLTFKLAKEHVATHNTDEYQRLVANIPFLKHTSVLPPGLKSFGLTFDRLQNDWTMFAAPPPAQPFETWLATLEKLARYLLQYEAVLNVDTKHRNLWIPPLLYGEEDGIRVPLLTSDTSGAIYKAQEDWEAVYGDSDDDIDDFDEGDENTSLDGFFYDLEEDDEEDDDEDGDDDDDDDDNEDIGGDEVADFVFLTQH</sequence>
<gene>
    <name evidence="3" type="ORF">K431DRAFT_309337</name>
</gene>
<feature type="region of interest" description="Disordered" evidence="1">
    <location>
        <begin position="481"/>
        <end position="544"/>
    </location>
</feature>
<dbReference type="OrthoDB" id="2522477at2759"/>
<dbReference type="Pfam" id="PF12937">
    <property type="entry name" value="F-box-like"/>
    <property type="match status" value="1"/>
</dbReference>
<dbReference type="CDD" id="cd09917">
    <property type="entry name" value="F-box_SF"/>
    <property type="match status" value="1"/>
</dbReference>
<evidence type="ECO:0000313" key="3">
    <source>
        <dbReference type="EMBL" id="KAF2725141.1"/>
    </source>
</evidence>
<accession>A0A9P4QHT6</accession>
<comment type="caution">
    <text evidence="3">The sequence shown here is derived from an EMBL/GenBank/DDBJ whole genome shotgun (WGS) entry which is preliminary data.</text>
</comment>